<name>A0ABM1NAU5_NICVS</name>
<proteinExistence type="predicted"/>
<protein>
    <submittedName>
        <fullName evidence="3 4">Uncharacterized protein LOC108567787</fullName>
    </submittedName>
</protein>
<evidence type="ECO:0000313" key="3">
    <source>
        <dbReference type="RefSeq" id="XP_017783945.1"/>
    </source>
</evidence>
<dbReference type="RefSeq" id="XP_017783945.1">
    <property type="nucleotide sequence ID" value="XM_017928456.1"/>
</dbReference>
<keyword evidence="2" id="KW-1185">Reference proteome</keyword>
<dbReference type="GeneID" id="108567787"/>
<evidence type="ECO:0000313" key="5">
    <source>
        <dbReference type="RefSeq" id="XP_017783947.1"/>
    </source>
</evidence>
<organism evidence="2 3">
    <name type="scientific">Nicrophorus vespilloides</name>
    <name type="common">Boreal carrion beetle</name>
    <dbReference type="NCBI Taxonomy" id="110193"/>
    <lineage>
        <taxon>Eukaryota</taxon>
        <taxon>Metazoa</taxon>
        <taxon>Ecdysozoa</taxon>
        <taxon>Arthropoda</taxon>
        <taxon>Hexapoda</taxon>
        <taxon>Insecta</taxon>
        <taxon>Pterygota</taxon>
        <taxon>Neoptera</taxon>
        <taxon>Endopterygota</taxon>
        <taxon>Coleoptera</taxon>
        <taxon>Polyphaga</taxon>
        <taxon>Staphyliniformia</taxon>
        <taxon>Silphidae</taxon>
        <taxon>Nicrophorinae</taxon>
        <taxon>Nicrophorus</taxon>
    </lineage>
</organism>
<feature type="transmembrane region" description="Helical" evidence="1">
    <location>
        <begin position="243"/>
        <end position="262"/>
    </location>
</feature>
<keyword evidence="1" id="KW-1133">Transmembrane helix</keyword>
<dbReference type="RefSeq" id="XP_017783947.1">
    <property type="nucleotide sequence ID" value="XM_017928458.1"/>
</dbReference>
<sequence length="279" mass="33336">MRYRLNFYCRKNKLKTLTKMLKFLSKFSLSCKLFVISIITIAEGIYQIVLITKASVKYKHEDMCTHKYEKFQDAVTHFAYFYRVSECGDIRLRFFLESISSLNNNLRTFLQNVTKLSHNPTKIANFTYVYFTIATILDMFMILFNIPIFTASFCTEQINLCKQIFIPWVIVMTAIITFDLITIPIIFRILYGSQYASRWVLMLGFSHKYVERFTLKHTKFNAELVHHLTNFPHRLMYISFRHIVSLPLFILFMFIICKELHYHYKQSKMRKMNQITSNV</sequence>
<dbReference type="Proteomes" id="UP000695000">
    <property type="component" value="Unplaced"/>
</dbReference>
<feature type="transmembrane region" description="Helical" evidence="1">
    <location>
        <begin position="21"/>
        <end position="42"/>
    </location>
</feature>
<feature type="transmembrane region" description="Helical" evidence="1">
    <location>
        <begin position="128"/>
        <end position="153"/>
    </location>
</feature>
<evidence type="ECO:0000313" key="2">
    <source>
        <dbReference type="Proteomes" id="UP000695000"/>
    </source>
</evidence>
<feature type="transmembrane region" description="Helical" evidence="1">
    <location>
        <begin position="165"/>
        <end position="191"/>
    </location>
</feature>
<evidence type="ECO:0000313" key="4">
    <source>
        <dbReference type="RefSeq" id="XP_017783946.1"/>
    </source>
</evidence>
<accession>A0ABM1NAU5</accession>
<dbReference type="RefSeq" id="XP_017783948.1">
    <property type="nucleotide sequence ID" value="XM_017928459.1"/>
</dbReference>
<keyword evidence="1" id="KW-0812">Transmembrane</keyword>
<reference evidence="3 4" key="1">
    <citation type="submission" date="2025-05" db="UniProtKB">
        <authorList>
            <consortium name="RefSeq"/>
        </authorList>
    </citation>
    <scope>IDENTIFICATION</scope>
    <source>
        <tissue evidence="3 4">Whole Larva</tissue>
    </source>
</reference>
<keyword evidence="1" id="KW-0472">Membrane</keyword>
<gene>
    <name evidence="3 4 5 6" type="primary">LOC108567787</name>
</gene>
<evidence type="ECO:0000256" key="1">
    <source>
        <dbReference type="SAM" id="Phobius"/>
    </source>
</evidence>
<evidence type="ECO:0000313" key="6">
    <source>
        <dbReference type="RefSeq" id="XP_017783948.1"/>
    </source>
</evidence>
<dbReference type="RefSeq" id="XP_017783946.1">
    <property type="nucleotide sequence ID" value="XM_017928457.1"/>
</dbReference>